<accession>A0ABW8L457</accession>
<protein>
    <submittedName>
        <fullName evidence="1">Uncharacterized protein</fullName>
    </submittedName>
</protein>
<gene>
    <name evidence="1" type="ORF">ACI2JU_23465</name>
</gene>
<evidence type="ECO:0000313" key="1">
    <source>
        <dbReference type="EMBL" id="MFK3866807.1"/>
    </source>
</evidence>
<comment type="caution">
    <text evidence="1">The sequence shown here is derived from an EMBL/GenBank/DDBJ whole genome shotgun (WGS) entry which is preliminary data.</text>
</comment>
<evidence type="ECO:0000313" key="2">
    <source>
        <dbReference type="Proteomes" id="UP001620262"/>
    </source>
</evidence>
<sequence>MQLRKVRKDGINEVGCLVVDELGAPIDRICRYTLIEIAGRADSTQENITRHIIHIERWAEQLDINLEEEVAIRGLVQGELFTSLVRHLESYSEKPRNITPIT</sequence>
<dbReference type="EMBL" id="JBJDOT010000066">
    <property type="protein sequence ID" value="MFK3866807.1"/>
    <property type="molecule type" value="Genomic_DNA"/>
</dbReference>
<name>A0ABW8L457_9GAMM</name>
<dbReference type="Proteomes" id="UP001620262">
    <property type="component" value="Unassembled WGS sequence"/>
</dbReference>
<dbReference type="RefSeq" id="WP_404676656.1">
    <property type="nucleotide sequence ID" value="NZ_JBJDOT010000066.1"/>
</dbReference>
<organism evidence="1 2">
    <name type="scientific">Pseudoalteromonas rhizosphaerae</name>
    <dbReference type="NCBI Taxonomy" id="2518973"/>
    <lineage>
        <taxon>Bacteria</taxon>
        <taxon>Pseudomonadati</taxon>
        <taxon>Pseudomonadota</taxon>
        <taxon>Gammaproteobacteria</taxon>
        <taxon>Alteromonadales</taxon>
        <taxon>Pseudoalteromonadaceae</taxon>
        <taxon>Pseudoalteromonas</taxon>
    </lineage>
</organism>
<keyword evidence="2" id="KW-1185">Reference proteome</keyword>
<reference evidence="1 2" key="1">
    <citation type="submission" date="2024-11" db="EMBL/GenBank/DDBJ databases">
        <title>The Natural Products Discovery Center: Release of the First 8490 Sequenced Strains for Exploring Actinobacteria Biosynthetic Diversity.</title>
        <authorList>
            <person name="Kalkreuter E."/>
            <person name="Kautsar S.A."/>
            <person name="Yang D."/>
            <person name="Bader C.D."/>
            <person name="Teijaro C.N."/>
            <person name="Fluegel L."/>
            <person name="Davis C.M."/>
            <person name="Simpson J.R."/>
            <person name="Lauterbach L."/>
            <person name="Steele A.D."/>
            <person name="Gui C."/>
            <person name="Meng S."/>
            <person name="Li G."/>
            <person name="Viehrig K."/>
            <person name="Ye F."/>
            <person name="Su P."/>
            <person name="Kiefer A.F."/>
            <person name="Nichols A."/>
            <person name="Cepeda A.J."/>
            <person name="Yan W."/>
            <person name="Fan B."/>
            <person name="Jiang Y."/>
            <person name="Adhikari A."/>
            <person name="Zheng C.-J."/>
            <person name="Schuster L."/>
            <person name="Cowan T.M."/>
            <person name="Smanski M.J."/>
            <person name="Chevrette M.G."/>
            <person name="De Carvalho L.P.S."/>
            <person name="Shen B."/>
        </authorList>
    </citation>
    <scope>NUCLEOTIDE SEQUENCE [LARGE SCALE GENOMIC DNA]</scope>
    <source>
        <strain evidence="1 2">NPDC078403</strain>
    </source>
</reference>
<proteinExistence type="predicted"/>